<evidence type="ECO:0000256" key="1">
    <source>
        <dbReference type="ARBA" id="ARBA00040106"/>
    </source>
</evidence>
<evidence type="ECO:0000256" key="4">
    <source>
        <dbReference type="ARBA" id="ARBA00046458"/>
    </source>
</evidence>
<dbReference type="PROSITE" id="PS50835">
    <property type="entry name" value="IG_LIKE"/>
    <property type="match status" value="2"/>
</dbReference>
<dbReference type="Gene3D" id="2.60.40.10">
    <property type="entry name" value="Immunoglobulins"/>
    <property type="match status" value="4"/>
</dbReference>
<dbReference type="InParanoid" id="A0A665VTW5"/>
<dbReference type="InterPro" id="IPR056386">
    <property type="entry name" value="Ig_CD22"/>
</dbReference>
<evidence type="ECO:0000256" key="3">
    <source>
        <dbReference type="ARBA" id="ARBA00045430"/>
    </source>
</evidence>
<feature type="domain" description="Ig-like" evidence="5">
    <location>
        <begin position="271"/>
        <end position="347"/>
    </location>
</feature>
<protein>
    <recommendedName>
        <fullName evidence="1">B-cell receptor CD22</fullName>
    </recommendedName>
    <alternativeName>
        <fullName evidence="2">Sialic acid-binding Ig-like lectin 2</fullName>
    </alternativeName>
</protein>
<dbReference type="Ensembl" id="ENSENLT00000035758.1">
    <property type="protein sequence ID" value="ENSENLP00000034812.1"/>
    <property type="gene ID" value="ENSENLG00000015244.1"/>
</dbReference>
<accession>A0A665VTW5</accession>
<dbReference type="PANTHER" id="PTHR46013">
    <property type="entry name" value="VASCULAR CELL ADHESION MOLECULE 1"/>
    <property type="match status" value="1"/>
</dbReference>
<dbReference type="InterPro" id="IPR007110">
    <property type="entry name" value="Ig-like_dom"/>
</dbReference>
<dbReference type="SUPFAM" id="SSF48726">
    <property type="entry name" value="Immunoglobulin"/>
    <property type="match status" value="4"/>
</dbReference>
<reference evidence="6" key="2">
    <citation type="submission" date="2025-08" db="UniProtKB">
        <authorList>
            <consortium name="Ensembl"/>
        </authorList>
    </citation>
    <scope>IDENTIFICATION</scope>
</reference>
<dbReference type="FunCoup" id="A0A665VTW5">
    <property type="interactions" value="726"/>
</dbReference>
<evidence type="ECO:0000256" key="2">
    <source>
        <dbReference type="ARBA" id="ARBA00041781"/>
    </source>
</evidence>
<reference evidence="6" key="1">
    <citation type="submission" date="2021-04" db="EMBL/GenBank/DDBJ databases">
        <authorList>
            <consortium name="Wellcome Sanger Institute Data Sharing"/>
        </authorList>
    </citation>
    <scope>NUCLEOTIDE SEQUENCE [LARGE SCALE GENOMIC DNA]</scope>
</reference>
<dbReference type="Pfam" id="PF24518">
    <property type="entry name" value="Ig_CD22"/>
    <property type="match status" value="1"/>
</dbReference>
<dbReference type="AlphaFoldDB" id="A0A665VTW5"/>
<dbReference type="Proteomes" id="UP000472264">
    <property type="component" value="Chromosome 1"/>
</dbReference>
<reference evidence="6" key="3">
    <citation type="submission" date="2025-09" db="UniProtKB">
        <authorList>
            <consortium name="Ensembl"/>
        </authorList>
    </citation>
    <scope>IDENTIFICATION</scope>
</reference>
<dbReference type="CDD" id="cd00096">
    <property type="entry name" value="Ig"/>
    <property type="match status" value="2"/>
</dbReference>
<evidence type="ECO:0000313" key="6">
    <source>
        <dbReference type="Ensembl" id="ENSENLP00000034812.1"/>
    </source>
</evidence>
<evidence type="ECO:0000259" key="5">
    <source>
        <dbReference type="PROSITE" id="PS50835"/>
    </source>
</evidence>
<dbReference type="InterPro" id="IPR036179">
    <property type="entry name" value="Ig-like_dom_sf"/>
</dbReference>
<name>A0A665VTW5_ECHNA</name>
<dbReference type="OMA" id="DYENWGE"/>
<dbReference type="Pfam" id="PF13895">
    <property type="entry name" value="Ig_2"/>
    <property type="match status" value="2"/>
</dbReference>
<dbReference type="InterPro" id="IPR003598">
    <property type="entry name" value="Ig_sub2"/>
</dbReference>
<dbReference type="SMART" id="SM00408">
    <property type="entry name" value="IGc2"/>
    <property type="match status" value="2"/>
</dbReference>
<dbReference type="InterPro" id="IPR003599">
    <property type="entry name" value="Ig_sub"/>
</dbReference>
<dbReference type="InterPro" id="IPR013783">
    <property type="entry name" value="Ig-like_fold"/>
</dbReference>
<dbReference type="PANTHER" id="PTHR46013:SF4">
    <property type="entry name" value="B-CELL RECEPTOR CD22-RELATED"/>
    <property type="match status" value="1"/>
</dbReference>
<keyword evidence="7" id="KW-1185">Reference proteome</keyword>
<comment type="subunit">
    <text evidence="4">Predominantly monomer of isoform CD22-beta. Also found as heterodimer of isoform CD22-beta and a shorter isoform. Interacts with PTPN6/SHP-1, LYN, SYK, PIK3R1/PIK3R2 and PLCG1 upon phosphorylation. Interacts with GRB2, INPP5D and SHC1 upon phosphorylation. May form a complex with INPP5D/SHIP, GRB2 and SHC1.</text>
</comment>
<evidence type="ECO:0000313" key="7">
    <source>
        <dbReference type="Proteomes" id="UP000472264"/>
    </source>
</evidence>
<feature type="domain" description="Ig-like" evidence="5">
    <location>
        <begin position="354"/>
        <end position="435"/>
    </location>
</feature>
<proteinExistence type="predicted"/>
<sequence>TAKVPLPPLINASLTDFQMNLNKNTWTLTYSATQICAFKGSTVEINCNYRYPSRINGQQTKVEQTVWFTKGKIKDPVDLKTDSDYSGRVQYDCGQNDCTLRITDLRESDSAEYKFRFTTNQPGGKYTGSPGVTLSDLSEDTQYSGRVEVLHTDRRSTLRIRDLTETDSAQYRFIFRTRNFEWGSSYPGTTLTVTAVQLQVIRIITVQQSYTEAELKCHSSCSPAGRLSYVWFRNGGKVTNKESSYEGRFDPGEKIFCALEGHEDCGSPPVPSVSVNPPGEIMEGSLVTLTCSNDTNSAANISWYKDNLPLWNREAQLVFSSIRSSDSGQYHCTAENELGRRTSGNISIHVEYPPKNISVSVSPSAEMVEGSSVNLSCSSDANPAANITWYKEGEDSPKASGQIFTITDLRPEHSGNYYCEVQNTRGRRRSTLYLNVRTGEFPFHTF</sequence>
<comment type="function">
    <text evidence="3">Most highly expressed siglec (sialic acid-binding immunoglobulin-like lectin) on B-cells that plays a role in various aspects of B-cell biology including differentiation, antigen presentation, and trafficking to bone marrow. Binds to alpha 2,6-linked sialic acid residues of surface molecules such as CD22 itself, CD45 and IgM in a cis configuration. Can also bind to ligands on other cells as an adhesion molecule in a trans configuration. Acts as an inhibitory coreceptor on the surface of B-cells and inhibits B-cell receptor induced signaling, characterized by inhibition of the calcium mobilization and cellular activation. Mechanistically, the immunoreceptor tyrosine-based inhibitory motif domain is phosphorylated by the Src kinase LYN, which in turn leads to the recruitment of the protein tyrosine phosphatase 1/PTPN6, leading to the negative regulation of BCR signaling. If this negative signaling from is of sufficient strength, apoptosis of the B-cell can be induced.</text>
</comment>
<dbReference type="SMART" id="SM00409">
    <property type="entry name" value="IG"/>
    <property type="match status" value="3"/>
</dbReference>
<organism evidence="6 7">
    <name type="scientific">Echeneis naucrates</name>
    <name type="common">Live sharksucker</name>
    <dbReference type="NCBI Taxonomy" id="173247"/>
    <lineage>
        <taxon>Eukaryota</taxon>
        <taxon>Metazoa</taxon>
        <taxon>Chordata</taxon>
        <taxon>Craniata</taxon>
        <taxon>Vertebrata</taxon>
        <taxon>Euteleostomi</taxon>
        <taxon>Actinopterygii</taxon>
        <taxon>Neopterygii</taxon>
        <taxon>Teleostei</taxon>
        <taxon>Neoteleostei</taxon>
        <taxon>Acanthomorphata</taxon>
        <taxon>Carangaria</taxon>
        <taxon>Carangiformes</taxon>
        <taxon>Echeneidae</taxon>
        <taxon>Echeneis</taxon>
    </lineage>
</organism>